<protein>
    <recommendedName>
        <fullName evidence="12">Replication restart protein PriA</fullName>
    </recommendedName>
    <alternativeName>
        <fullName evidence="12">ATP-dependent DNA helicase PriA</fullName>
        <ecNumber evidence="12">5.6.2.4</ecNumber>
    </alternativeName>
    <alternativeName>
        <fullName evidence="12">DNA 3'-5' helicase PriA</fullName>
    </alternativeName>
</protein>
<evidence type="ECO:0000256" key="2">
    <source>
        <dbReference type="ARBA" id="ARBA00022705"/>
    </source>
</evidence>
<dbReference type="GO" id="GO:0006302">
    <property type="term" value="P:double-strand break repair"/>
    <property type="evidence" value="ECO:0007669"/>
    <property type="project" value="InterPro"/>
</dbReference>
<dbReference type="InterPro" id="IPR041222">
    <property type="entry name" value="PriA_3primeBD"/>
</dbReference>
<keyword evidence="9 12" id="KW-0238">DNA-binding</keyword>
<sequence>MKHKYARIIIDNSASKLDKLFTYILGEELLEITQVGMRVVVPFGHGNKLIKGLIIEIVDEIKENYKFKKIIDVLDDKPIISKNLIELGIWIKEEYISTYLEAFQPILPPGDYKQVNSFIEIISKDYKSNIIEEEKIIQYLKKYGIVLLDNLKKDLNILNINKHIKNLENLNIIETTIDIKTSITKKKQKCAALCEGFSLSEIESIVGERAFKQLEIVRLLYGNGEMTLEDIMMSLDTSLSTIKALEAKNVIYILEKVINREAVKREIAKYKKHKLNLEQNQVFQRIMKNVNSNSVHREFLVHGITGSGKTEVYLQIVEQMLYKDKDTIILVPEISLTPQTIDRFVGRFGSNVAVLHSKLSQGERFDEWRKIKEGKVKIVVGARSAVFAPFKDLGLIIIDEEHESTYKSSQNPKYQTVEVARKRIEMEDAFLILGTATPSLETYNKALKGEVELLELNKRANQLNLPEVVLIDMREELKDGNKSIFSQTLYEEMSNTLNKGKQIILFLNKRGFSSFISCRNCGYVVKCKSCEISMTYYKHIHKLRCHYCGETEEVPHICPECNSKYIKYFGVGTEQIEEMVKEAFPNAKISRMDSDSTTKKGSYENILQSMKKEETDILIGTQMISKGLDFENVSLVGIIAADTTLNLPDYRAPEKSFQLITQVSGRSGRGKEHGKVILQTYNPDHYSIVHAKDQDYIGFFNSEIILRKEFLYPPFINLMNILIYGKNKFNVGKLSKEIYNIIGREIYYIYENDYKNHIIGPNPAPIEKIKDNYRYQIILKLSDESIGNFKKLVKRVCIYNEYNLNIKDIKISIDINPVNIL</sequence>
<feature type="binding site" evidence="12">
    <location>
        <position position="561"/>
    </location>
    <ligand>
        <name>Zn(2+)</name>
        <dbReference type="ChEBI" id="CHEBI:29105"/>
        <label>1</label>
    </ligand>
</feature>
<dbReference type="SUPFAM" id="SSF52540">
    <property type="entry name" value="P-loop containing nucleoside triphosphate hydrolases"/>
    <property type="match status" value="2"/>
</dbReference>
<comment type="cofactor">
    <cofactor evidence="12">
        <name>Zn(2+)</name>
        <dbReference type="ChEBI" id="CHEBI:29105"/>
    </cofactor>
    <text evidence="12">Binds 2 zinc ions per subunit.</text>
</comment>
<dbReference type="InterPro" id="IPR027417">
    <property type="entry name" value="P-loop_NTPase"/>
</dbReference>
<gene>
    <name evidence="12 15" type="primary">priA</name>
    <name evidence="15" type="ORF">TICRE_23060</name>
</gene>
<feature type="binding site" evidence="12">
    <location>
        <position position="530"/>
    </location>
    <ligand>
        <name>Zn(2+)</name>
        <dbReference type="ChEBI" id="CHEBI:29105"/>
        <label>2</label>
    </ligand>
</feature>
<dbReference type="PROSITE" id="PS51192">
    <property type="entry name" value="HELICASE_ATP_BIND_1"/>
    <property type="match status" value="1"/>
</dbReference>
<dbReference type="PANTHER" id="PTHR30580:SF0">
    <property type="entry name" value="PRIMOSOMAL PROTEIN N"/>
    <property type="match status" value="1"/>
</dbReference>
<keyword evidence="5 12" id="KW-0378">Hydrolase</keyword>
<evidence type="ECO:0000256" key="1">
    <source>
        <dbReference type="ARBA" id="ARBA00022515"/>
    </source>
</evidence>
<evidence type="ECO:0000256" key="9">
    <source>
        <dbReference type="ARBA" id="ARBA00023125"/>
    </source>
</evidence>
<dbReference type="GO" id="GO:0006270">
    <property type="term" value="P:DNA replication initiation"/>
    <property type="evidence" value="ECO:0007669"/>
    <property type="project" value="TreeGrafter"/>
</dbReference>
<keyword evidence="7 12" id="KW-0862">Zinc</keyword>
<dbReference type="EMBL" id="LTDM01000064">
    <property type="protein sequence ID" value="OLS01706.1"/>
    <property type="molecule type" value="Genomic_DNA"/>
</dbReference>
<comment type="catalytic activity">
    <reaction evidence="12">
        <text>Couples ATP hydrolysis with the unwinding of duplex DNA by translocating in the 3'-5' direction.</text>
        <dbReference type="EC" id="5.6.2.4"/>
    </reaction>
</comment>
<keyword evidence="16" id="KW-1185">Reference proteome</keyword>
<evidence type="ECO:0000256" key="4">
    <source>
        <dbReference type="ARBA" id="ARBA00022741"/>
    </source>
</evidence>
<feature type="binding site" evidence="12">
    <location>
        <position position="548"/>
    </location>
    <ligand>
        <name>Zn(2+)</name>
        <dbReference type="ChEBI" id="CHEBI:29105"/>
        <label>2</label>
    </ligand>
</feature>
<evidence type="ECO:0000256" key="6">
    <source>
        <dbReference type="ARBA" id="ARBA00022806"/>
    </source>
</evidence>
<evidence type="ECO:0000313" key="16">
    <source>
        <dbReference type="Proteomes" id="UP000186112"/>
    </source>
</evidence>
<dbReference type="NCBIfam" id="NF004066">
    <property type="entry name" value="PRK05580.1-3"/>
    <property type="match status" value="1"/>
</dbReference>
<dbReference type="CDD" id="cd17929">
    <property type="entry name" value="DEXHc_priA"/>
    <property type="match status" value="1"/>
</dbReference>
<dbReference type="Gene3D" id="3.40.1440.60">
    <property type="entry name" value="PriA, 3(prime) DNA-binding domain"/>
    <property type="match status" value="1"/>
</dbReference>
<dbReference type="InterPro" id="IPR040498">
    <property type="entry name" value="PriA_CRR"/>
</dbReference>
<feature type="binding site" evidence="12">
    <location>
        <position position="521"/>
    </location>
    <ligand>
        <name>Zn(2+)</name>
        <dbReference type="ChEBI" id="CHEBI:29105"/>
        <label>1</label>
    </ligand>
</feature>
<feature type="binding site" evidence="12">
    <location>
        <position position="527"/>
    </location>
    <ligand>
        <name>Zn(2+)</name>
        <dbReference type="ChEBI" id="CHEBI:29105"/>
        <label>2</label>
    </ligand>
</feature>
<dbReference type="SMART" id="SM00490">
    <property type="entry name" value="HELICc"/>
    <property type="match status" value="1"/>
</dbReference>
<comment type="function">
    <text evidence="12">Initiates the restart of stalled replication forks, which reloads the replicative helicase on sites other than the origin of replication. Recognizes and binds to abandoned replication forks and remodels them to uncover a helicase loading site. Promotes assembly of the primosome at these replication forks.</text>
</comment>
<dbReference type="OrthoDB" id="9759544at2"/>
<evidence type="ECO:0000259" key="14">
    <source>
        <dbReference type="PROSITE" id="PS51194"/>
    </source>
</evidence>
<dbReference type="InterPro" id="IPR041236">
    <property type="entry name" value="PriA_C"/>
</dbReference>
<dbReference type="InterPro" id="IPR014001">
    <property type="entry name" value="Helicase_ATP-bd"/>
</dbReference>
<dbReference type="Pfam" id="PF17764">
    <property type="entry name" value="PriA_3primeBD"/>
    <property type="match status" value="1"/>
</dbReference>
<feature type="binding site" evidence="12">
    <location>
        <position position="558"/>
    </location>
    <ligand>
        <name>Zn(2+)</name>
        <dbReference type="ChEBI" id="CHEBI:29105"/>
        <label>1</label>
    </ligand>
</feature>
<dbReference type="NCBIfam" id="TIGR00595">
    <property type="entry name" value="priA"/>
    <property type="match status" value="1"/>
</dbReference>
<feature type="domain" description="Helicase C-terminal" evidence="14">
    <location>
        <begin position="553"/>
        <end position="712"/>
    </location>
</feature>
<dbReference type="GO" id="GO:0008270">
    <property type="term" value="F:zinc ion binding"/>
    <property type="evidence" value="ECO:0007669"/>
    <property type="project" value="UniProtKB-UniRule"/>
</dbReference>
<dbReference type="InterPro" id="IPR006935">
    <property type="entry name" value="Helicase/UvrB_N"/>
</dbReference>
<dbReference type="FunFam" id="3.40.50.300:FF:000489">
    <property type="entry name" value="Primosome assembly protein PriA"/>
    <property type="match status" value="1"/>
</dbReference>
<comment type="similarity">
    <text evidence="12">Belongs to the helicase family. PriA subfamily.</text>
</comment>
<dbReference type="GO" id="GO:0005524">
    <property type="term" value="F:ATP binding"/>
    <property type="evidence" value="ECO:0007669"/>
    <property type="project" value="UniProtKB-UniRule"/>
</dbReference>
<comment type="catalytic activity">
    <reaction evidence="11 12">
        <text>ATP + H2O = ADP + phosphate + H(+)</text>
        <dbReference type="Rhea" id="RHEA:13065"/>
        <dbReference type="ChEBI" id="CHEBI:15377"/>
        <dbReference type="ChEBI" id="CHEBI:15378"/>
        <dbReference type="ChEBI" id="CHEBI:30616"/>
        <dbReference type="ChEBI" id="CHEBI:43474"/>
        <dbReference type="ChEBI" id="CHEBI:456216"/>
        <dbReference type="EC" id="5.6.2.4"/>
    </reaction>
</comment>
<dbReference type="GO" id="GO:0006310">
    <property type="term" value="P:DNA recombination"/>
    <property type="evidence" value="ECO:0007669"/>
    <property type="project" value="InterPro"/>
</dbReference>
<evidence type="ECO:0000313" key="15">
    <source>
        <dbReference type="EMBL" id="OLS01706.1"/>
    </source>
</evidence>
<reference evidence="15 16" key="1">
    <citation type="submission" date="2016-02" db="EMBL/GenBank/DDBJ databases">
        <title>Genome sequence of Tissierella creatinophila DSM 6911.</title>
        <authorList>
            <person name="Poehlein A."/>
            <person name="Daniel R."/>
        </authorList>
    </citation>
    <scope>NUCLEOTIDE SEQUENCE [LARGE SCALE GENOMIC DNA]</scope>
    <source>
        <strain evidence="15 16">DSM 6911</strain>
    </source>
</reference>
<feature type="domain" description="Helicase ATP-binding" evidence="13">
    <location>
        <begin position="290"/>
        <end position="456"/>
    </location>
</feature>
<feature type="binding site" evidence="12">
    <location>
        <position position="518"/>
    </location>
    <ligand>
        <name>Zn(2+)</name>
        <dbReference type="ChEBI" id="CHEBI:29105"/>
        <label>1</label>
    </ligand>
</feature>
<dbReference type="RefSeq" id="WP_075728193.1">
    <property type="nucleotide sequence ID" value="NZ_LTDM01000064.1"/>
</dbReference>
<accession>A0A1U7M345</accession>
<dbReference type="Pfam" id="PF18074">
    <property type="entry name" value="PriA_C"/>
    <property type="match status" value="1"/>
</dbReference>
<evidence type="ECO:0000256" key="8">
    <source>
        <dbReference type="ARBA" id="ARBA00022840"/>
    </source>
</evidence>
<dbReference type="EC" id="5.6.2.4" evidence="12"/>
<dbReference type="PANTHER" id="PTHR30580">
    <property type="entry name" value="PRIMOSOMAL PROTEIN N"/>
    <property type="match status" value="1"/>
</dbReference>
<dbReference type="AlphaFoldDB" id="A0A1U7M345"/>
<keyword evidence="3 12" id="KW-0479">Metal-binding</keyword>
<evidence type="ECO:0000259" key="13">
    <source>
        <dbReference type="PROSITE" id="PS51192"/>
    </source>
</evidence>
<feature type="binding site" evidence="12">
    <location>
        <position position="545"/>
    </location>
    <ligand>
        <name>Zn(2+)</name>
        <dbReference type="ChEBI" id="CHEBI:29105"/>
        <label>2</label>
    </ligand>
</feature>
<dbReference type="InterPro" id="IPR005259">
    <property type="entry name" value="PriA"/>
</dbReference>
<dbReference type="Proteomes" id="UP000186112">
    <property type="component" value="Unassembled WGS sequence"/>
</dbReference>
<dbReference type="Pfam" id="PF04851">
    <property type="entry name" value="ResIII"/>
    <property type="match status" value="1"/>
</dbReference>
<comment type="caution">
    <text evidence="15">The sequence shown here is derived from an EMBL/GenBank/DDBJ whole genome shotgun (WGS) entry which is preliminary data.</text>
</comment>
<proteinExistence type="inferred from homology"/>
<dbReference type="InterPro" id="IPR001650">
    <property type="entry name" value="Helicase_C-like"/>
</dbReference>
<dbReference type="CDD" id="cd18804">
    <property type="entry name" value="SF2_C_priA"/>
    <property type="match status" value="1"/>
</dbReference>
<keyword evidence="8 12" id="KW-0067">ATP-binding</keyword>
<dbReference type="GO" id="GO:0006269">
    <property type="term" value="P:DNA replication, synthesis of primer"/>
    <property type="evidence" value="ECO:0007669"/>
    <property type="project" value="UniProtKB-KW"/>
</dbReference>
<dbReference type="Gene3D" id="3.40.50.300">
    <property type="entry name" value="P-loop containing nucleotide triphosphate hydrolases"/>
    <property type="match status" value="2"/>
</dbReference>
<dbReference type="GO" id="GO:0003677">
    <property type="term" value="F:DNA binding"/>
    <property type="evidence" value="ECO:0007669"/>
    <property type="project" value="UniProtKB-UniRule"/>
</dbReference>
<keyword evidence="10 12" id="KW-0413">Isomerase</keyword>
<name>A0A1U7M345_TISCR</name>
<evidence type="ECO:0000256" key="12">
    <source>
        <dbReference type="HAMAP-Rule" id="MF_00983"/>
    </source>
</evidence>
<evidence type="ECO:0000256" key="11">
    <source>
        <dbReference type="ARBA" id="ARBA00048988"/>
    </source>
</evidence>
<keyword evidence="6 12" id="KW-0347">Helicase</keyword>
<dbReference type="GO" id="GO:1990077">
    <property type="term" value="C:primosome complex"/>
    <property type="evidence" value="ECO:0007669"/>
    <property type="project" value="UniProtKB-UniRule"/>
</dbReference>
<comment type="subunit">
    <text evidence="12">Component of the replication restart primosome.</text>
</comment>
<evidence type="ECO:0000256" key="3">
    <source>
        <dbReference type="ARBA" id="ARBA00022723"/>
    </source>
</evidence>
<evidence type="ECO:0000256" key="10">
    <source>
        <dbReference type="ARBA" id="ARBA00023235"/>
    </source>
</evidence>
<organism evidence="15 16">
    <name type="scientific">Tissierella creatinophila DSM 6911</name>
    <dbReference type="NCBI Taxonomy" id="1123403"/>
    <lineage>
        <taxon>Bacteria</taxon>
        <taxon>Bacillati</taxon>
        <taxon>Bacillota</taxon>
        <taxon>Tissierellia</taxon>
        <taxon>Tissierellales</taxon>
        <taxon>Tissierellaceae</taxon>
        <taxon>Tissierella</taxon>
    </lineage>
</organism>
<dbReference type="SMART" id="SM00487">
    <property type="entry name" value="DEXDc"/>
    <property type="match status" value="1"/>
</dbReference>
<keyword evidence="2 12" id="KW-0235">DNA replication</keyword>
<evidence type="ECO:0000256" key="5">
    <source>
        <dbReference type="ARBA" id="ARBA00022801"/>
    </source>
</evidence>
<dbReference type="Pfam" id="PF18319">
    <property type="entry name" value="Zn_ribbon_PriA"/>
    <property type="match status" value="1"/>
</dbReference>
<keyword evidence="1 12" id="KW-0639">Primosome</keyword>
<keyword evidence="4 12" id="KW-0547">Nucleotide-binding</keyword>
<evidence type="ECO:0000256" key="7">
    <source>
        <dbReference type="ARBA" id="ARBA00022833"/>
    </source>
</evidence>
<dbReference type="GO" id="GO:0043138">
    <property type="term" value="F:3'-5' DNA helicase activity"/>
    <property type="evidence" value="ECO:0007669"/>
    <property type="project" value="UniProtKB-EC"/>
</dbReference>
<dbReference type="InterPro" id="IPR042115">
    <property type="entry name" value="PriA_3primeBD_sf"/>
</dbReference>
<dbReference type="HAMAP" id="MF_00983">
    <property type="entry name" value="PriA"/>
    <property type="match status" value="1"/>
</dbReference>
<dbReference type="GO" id="GO:0016887">
    <property type="term" value="F:ATP hydrolysis activity"/>
    <property type="evidence" value="ECO:0007669"/>
    <property type="project" value="RHEA"/>
</dbReference>
<dbReference type="PROSITE" id="PS51194">
    <property type="entry name" value="HELICASE_CTER"/>
    <property type="match status" value="1"/>
</dbReference>
<dbReference type="Pfam" id="PF00271">
    <property type="entry name" value="Helicase_C"/>
    <property type="match status" value="1"/>
</dbReference>